<dbReference type="GO" id="GO:0047444">
    <property type="term" value="F:N-acylneuraminate-9-phosphate synthase activity"/>
    <property type="evidence" value="ECO:0007669"/>
    <property type="project" value="TreeGrafter"/>
</dbReference>
<keyword evidence="3" id="KW-1185">Reference proteome</keyword>
<proteinExistence type="predicted"/>
<protein>
    <submittedName>
        <fullName evidence="2">N-acetylneuraminate synthase</fullName>
    </submittedName>
</protein>
<dbReference type="Proteomes" id="UP000190774">
    <property type="component" value="Unassembled WGS sequence"/>
</dbReference>
<dbReference type="InterPro" id="IPR013132">
    <property type="entry name" value="PseI/NeuA/B-like_N"/>
</dbReference>
<reference evidence="3" key="1">
    <citation type="submission" date="2017-02" db="EMBL/GenBank/DDBJ databases">
        <authorList>
            <person name="Varghese N."/>
            <person name="Submissions S."/>
        </authorList>
    </citation>
    <scope>NUCLEOTIDE SEQUENCE [LARGE SCALE GENOMIC DNA]</scope>
    <source>
        <strain evidence="3">ATCC 700200</strain>
    </source>
</reference>
<dbReference type="PANTHER" id="PTHR42966:SF1">
    <property type="entry name" value="SIALIC ACID SYNTHASE"/>
    <property type="match status" value="1"/>
</dbReference>
<dbReference type="InterPro" id="IPR051690">
    <property type="entry name" value="PseI-like"/>
</dbReference>
<feature type="domain" description="PseI/NeuA/B-like" evidence="1">
    <location>
        <begin position="21"/>
        <end position="250"/>
    </location>
</feature>
<sequence>MFIAEVSSNHHQDLERCLQFVDCAAQVGCSSAKFQLFKIDELFTADVLATRPGHRERRKWELPVSFLKPLADRSHELGIQFSATPFYLKAVEELEPYVDFYKVASYELLWSDLLAECARTGKPVILSTGMATMNEIAVAVEVLRGNGCKDLTLLHCTSSYPTPPAECNLAAIQTMRDTFGCQVGWSDHTVNPGVISRAIHRWGATAVEFHLDLDGKGAEYAAGHCWLPEQIKAVIRDTKDAFIADGSGVKEPAAIELVERDWRADPSDGLRPTVKIRGLV</sequence>
<dbReference type="RefSeq" id="WP_078813171.1">
    <property type="nucleotide sequence ID" value="NZ_FUYE01000005.1"/>
</dbReference>
<gene>
    <name evidence="2" type="ORF">SAMN02745166_01987</name>
</gene>
<name>A0A1T4XTF4_9BACT</name>
<dbReference type="STRING" id="48467.SAMN02745166_01987"/>
<dbReference type="SUPFAM" id="SSF51569">
    <property type="entry name" value="Aldolase"/>
    <property type="match status" value="1"/>
</dbReference>
<dbReference type="OrthoDB" id="9814210at2"/>
<evidence type="ECO:0000313" key="2">
    <source>
        <dbReference type="EMBL" id="SKA92836.1"/>
    </source>
</evidence>
<dbReference type="InterPro" id="IPR013785">
    <property type="entry name" value="Aldolase_TIM"/>
</dbReference>
<dbReference type="AlphaFoldDB" id="A0A1T4XTF4"/>
<evidence type="ECO:0000259" key="1">
    <source>
        <dbReference type="Pfam" id="PF03102"/>
    </source>
</evidence>
<dbReference type="EMBL" id="FUYE01000005">
    <property type="protein sequence ID" value="SKA92836.1"/>
    <property type="molecule type" value="Genomic_DNA"/>
</dbReference>
<dbReference type="Pfam" id="PF03102">
    <property type="entry name" value="NeuB"/>
    <property type="match status" value="1"/>
</dbReference>
<accession>A0A1T4XTF4</accession>
<evidence type="ECO:0000313" key="3">
    <source>
        <dbReference type="Proteomes" id="UP000190774"/>
    </source>
</evidence>
<organism evidence="2 3">
    <name type="scientific">Prosthecobacter debontii</name>
    <dbReference type="NCBI Taxonomy" id="48467"/>
    <lineage>
        <taxon>Bacteria</taxon>
        <taxon>Pseudomonadati</taxon>
        <taxon>Verrucomicrobiota</taxon>
        <taxon>Verrucomicrobiia</taxon>
        <taxon>Verrucomicrobiales</taxon>
        <taxon>Verrucomicrobiaceae</taxon>
        <taxon>Prosthecobacter</taxon>
    </lineage>
</organism>
<dbReference type="GO" id="GO:0016051">
    <property type="term" value="P:carbohydrate biosynthetic process"/>
    <property type="evidence" value="ECO:0007669"/>
    <property type="project" value="InterPro"/>
</dbReference>
<dbReference type="PANTHER" id="PTHR42966">
    <property type="entry name" value="N-ACETYLNEURAMINATE SYNTHASE"/>
    <property type="match status" value="1"/>
</dbReference>
<dbReference type="Gene3D" id="3.20.20.70">
    <property type="entry name" value="Aldolase class I"/>
    <property type="match status" value="1"/>
</dbReference>